<evidence type="ECO:0000313" key="1">
    <source>
        <dbReference type="EMBL" id="KGM08833.1"/>
    </source>
</evidence>
<reference evidence="1 2" key="1">
    <citation type="submission" date="2013-08" db="EMBL/GenBank/DDBJ databases">
        <title>Genome sequencing of Cellulomonas carbonis T26.</title>
        <authorList>
            <person name="Chen F."/>
            <person name="Li Y."/>
            <person name="Wang G."/>
        </authorList>
    </citation>
    <scope>NUCLEOTIDE SEQUENCE [LARGE SCALE GENOMIC DNA]</scope>
    <source>
        <strain evidence="1 2">T26</strain>
    </source>
</reference>
<reference evidence="1 2" key="2">
    <citation type="journal article" date="2015" name="Stand. Genomic Sci.">
        <title>Draft genome sequence of Cellulomonas carbonis T26(T) and comparative analysis of six Cellulomonas genomes.</title>
        <authorList>
            <person name="Zhuang W."/>
            <person name="Zhang S."/>
            <person name="Xia X."/>
            <person name="Wang G."/>
        </authorList>
    </citation>
    <scope>NUCLEOTIDE SEQUENCE [LARGE SCALE GENOMIC DNA]</scope>
    <source>
        <strain evidence="1 2">T26</strain>
    </source>
</reference>
<gene>
    <name evidence="1" type="ORF">N868_05970</name>
</gene>
<name>A0A0A0BJZ3_9CELL</name>
<sequence>MLHMTHDHDGPPGVPISEVLSDLRIPPLPEATTASDVFAFVKLREPDGGIGWAVRVTPDLDDEEVLGLLVGYVEHLKQEAASSWNSTDPTRPAS</sequence>
<dbReference type="EMBL" id="AXCY01000151">
    <property type="protein sequence ID" value="KGM08833.1"/>
    <property type="molecule type" value="Genomic_DNA"/>
</dbReference>
<keyword evidence="2" id="KW-1185">Reference proteome</keyword>
<accession>A0A0A0BJZ3</accession>
<protein>
    <submittedName>
        <fullName evidence="1">Uncharacterized protein</fullName>
    </submittedName>
</protein>
<dbReference type="AlphaFoldDB" id="A0A0A0BJZ3"/>
<organism evidence="1 2">
    <name type="scientific">Cellulomonas carbonis T26</name>
    <dbReference type="NCBI Taxonomy" id="947969"/>
    <lineage>
        <taxon>Bacteria</taxon>
        <taxon>Bacillati</taxon>
        <taxon>Actinomycetota</taxon>
        <taxon>Actinomycetes</taxon>
        <taxon>Micrococcales</taxon>
        <taxon>Cellulomonadaceae</taxon>
        <taxon>Cellulomonas</taxon>
    </lineage>
</organism>
<proteinExistence type="predicted"/>
<dbReference type="Proteomes" id="UP000029839">
    <property type="component" value="Unassembled WGS sequence"/>
</dbReference>
<evidence type="ECO:0000313" key="2">
    <source>
        <dbReference type="Proteomes" id="UP000029839"/>
    </source>
</evidence>
<comment type="caution">
    <text evidence="1">The sequence shown here is derived from an EMBL/GenBank/DDBJ whole genome shotgun (WGS) entry which is preliminary data.</text>
</comment>